<evidence type="ECO:0000256" key="4">
    <source>
        <dbReference type="ARBA" id="ARBA00023136"/>
    </source>
</evidence>
<protein>
    <recommendedName>
        <fullName evidence="7">Zinc-finger domain-containing protein</fullName>
    </recommendedName>
</protein>
<dbReference type="EMBL" id="PQWO01000002">
    <property type="protein sequence ID" value="PZD74680.1"/>
    <property type="molecule type" value="Genomic_DNA"/>
</dbReference>
<dbReference type="PANTHER" id="PTHR37461">
    <property type="entry name" value="ANTI-SIGMA-K FACTOR RSKA"/>
    <property type="match status" value="1"/>
</dbReference>
<keyword evidence="4" id="KW-0472">Membrane</keyword>
<gene>
    <name evidence="5" type="ORF">C1752_00619</name>
</gene>
<comment type="caution">
    <text evidence="5">The sequence shown here is derived from an EMBL/GenBank/DDBJ whole genome shotgun (WGS) entry which is preliminary data.</text>
</comment>
<evidence type="ECO:0000256" key="1">
    <source>
        <dbReference type="ARBA" id="ARBA00004167"/>
    </source>
</evidence>
<name>A0A2W1JMW7_9CYAN</name>
<evidence type="ECO:0000313" key="5">
    <source>
        <dbReference type="EMBL" id="PZD74680.1"/>
    </source>
</evidence>
<proteinExistence type="predicted"/>
<dbReference type="InterPro" id="IPR051474">
    <property type="entry name" value="Anti-sigma-K/W_factor"/>
</dbReference>
<keyword evidence="3" id="KW-1133">Transmembrane helix</keyword>
<dbReference type="GO" id="GO:0016989">
    <property type="term" value="F:sigma factor antagonist activity"/>
    <property type="evidence" value="ECO:0007669"/>
    <property type="project" value="TreeGrafter"/>
</dbReference>
<evidence type="ECO:0000256" key="2">
    <source>
        <dbReference type="ARBA" id="ARBA00022692"/>
    </source>
</evidence>
<dbReference type="PANTHER" id="PTHR37461:SF1">
    <property type="entry name" value="ANTI-SIGMA-K FACTOR RSKA"/>
    <property type="match status" value="1"/>
</dbReference>
<comment type="subcellular location">
    <subcellularLocation>
        <location evidence="1">Membrane</location>
        <topology evidence="1">Single-pass membrane protein</topology>
    </subcellularLocation>
</comment>
<keyword evidence="6" id="KW-1185">Reference proteome</keyword>
<dbReference type="Proteomes" id="UP000248857">
    <property type="component" value="Unassembled WGS sequence"/>
</dbReference>
<sequence>MFESLTPEQRELMAGYVLGEIDPDELAQVRELLRQYPVLEQEVLSLQDALGAVPLGLETEKPPAELRSRLLTSATPISTGVSKKRSVPWGRMVVALAVGVSVLLGLQNWQLRQQLATRSPKGVSDKSQVSALRIEESLTFEEILLDHQNSLSRSQGPADFATQDIAAVRSKYASRFELPTQLPQLQKAQLLGGSFCELSQIKGIRFSYRVKTGETLSFYQLTRSEGLLERLDADSEQPVLVSEEPNTFIWDDQNYLYILVGDLPASEMRQLAPSTQSI</sequence>
<dbReference type="RefSeq" id="WP_110984610.1">
    <property type="nucleotide sequence ID" value="NZ_CAWNWM010000002.1"/>
</dbReference>
<dbReference type="Gene3D" id="1.10.10.1320">
    <property type="entry name" value="Anti-sigma factor, zinc-finger domain"/>
    <property type="match status" value="1"/>
</dbReference>
<dbReference type="OrthoDB" id="421181at2"/>
<dbReference type="GO" id="GO:0016020">
    <property type="term" value="C:membrane"/>
    <property type="evidence" value="ECO:0007669"/>
    <property type="project" value="UniProtKB-SubCell"/>
</dbReference>
<dbReference type="InterPro" id="IPR041916">
    <property type="entry name" value="Anti_sigma_zinc_sf"/>
</dbReference>
<evidence type="ECO:0008006" key="7">
    <source>
        <dbReference type="Google" id="ProtNLM"/>
    </source>
</evidence>
<keyword evidence="2" id="KW-0812">Transmembrane</keyword>
<evidence type="ECO:0000256" key="3">
    <source>
        <dbReference type="ARBA" id="ARBA00022989"/>
    </source>
</evidence>
<organism evidence="5 6">
    <name type="scientific">Acaryochloris thomasi RCC1774</name>
    <dbReference type="NCBI Taxonomy" id="1764569"/>
    <lineage>
        <taxon>Bacteria</taxon>
        <taxon>Bacillati</taxon>
        <taxon>Cyanobacteriota</taxon>
        <taxon>Cyanophyceae</taxon>
        <taxon>Acaryochloridales</taxon>
        <taxon>Acaryochloridaceae</taxon>
        <taxon>Acaryochloris</taxon>
        <taxon>Acaryochloris thomasi</taxon>
    </lineage>
</organism>
<accession>A0A2W1JMW7</accession>
<dbReference type="GO" id="GO:0006417">
    <property type="term" value="P:regulation of translation"/>
    <property type="evidence" value="ECO:0007669"/>
    <property type="project" value="TreeGrafter"/>
</dbReference>
<dbReference type="AlphaFoldDB" id="A0A2W1JMW7"/>
<evidence type="ECO:0000313" key="6">
    <source>
        <dbReference type="Proteomes" id="UP000248857"/>
    </source>
</evidence>
<reference evidence="5 6" key="1">
    <citation type="journal article" date="2018" name="Sci. Rep.">
        <title>A novel species of the marine cyanobacterium Acaryochloris with a unique pigment content and lifestyle.</title>
        <authorList>
            <person name="Partensky F."/>
            <person name="Six C."/>
            <person name="Ratin M."/>
            <person name="Garczarek L."/>
            <person name="Vaulot D."/>
            <person name="Probert I."/>
            <person name="Calteau A."/>
            <person name="Gourvil P."/>
            <person name="Marie D."/>
            <person name="Grebert T."/>
            <person name="Bouchier C."/>
            <person name="Le Panse S."/>
            <person name="Gachenot M."/>
            <person name="Rodriguez F."/>
            <person name="Garrido J.L."/>
        </authorList>
    </citation>
    <scope>NUCLEOTIDE SEQUENCE [LARGE SCALE GENOMIC DNA]</scope>
    <source>
        <strain evidence="5 6">RCC1774</strain>
    </source>
</reference>